<keyword evidence="1" id="KW-0496">Mitochondrion</keyword>
<organism evidence="1">
    <name type="scientific">Picea sitchensis</name>
    <name type="common">Sitka spruce</name>
    <name type="synonym">Pinus sitchensis</name>
    <dbReference type="NCBI Taxonomy" id="3332"/>
    <lineage>
        <taxon>Eukaryota</taxon>
        <taxon>Viridiplantae</taxon>
        <taxon>Streptophyta</taxon>
        <taxon>Embryophyta</taxon>
        <taxon>Tracheophyta</taxon>
        <taxon>Spermatophyta</taxon>
        <taxon>Pinopsida</taxon>
        <taxon>Pinidae</taxon>
        <taxon>Conifers I</taxon>
        <taxon>Pinales</taxon>
        <taxon>Pinaceae</taxon>
        <taxon>Picea</taxon>
    </lineage>
</organism>
<protein>
    <submittedName>
        <fullName evidence="1">Uncharacterized protein</fullName>
    </submittedName>
</protein>
<accession>A0A6B9XQ24</accession>
<proteinExistence type="predicted"/>
<evidence type="ECO:0000313" key="1">
    <source>
        <dbReference type="EMBL" id="QHR90114.1"/>
    </source>
</evidence>
<geneLocation type="mitochondrion" evidence="1"/>
<gene>
    <name evidence="1" type="primary">orf04160</name>
    <name evidence="1" type="ORF">Q903MT_gene4137</name>
</gene>
<sequence length="50" mass="5833">MNGLISRPFLDLSLQVQCIHGILIGLCREQMTNNSMHVTMTEERERMTRQ</sequence>
<dbReference type="AlphaFoldDB" id="A0A6B9XQ24"/>
<reference evidence="1" key="1">
    <citation type="submission" date="2019-03" db="EMBL/GenBank/DDBJ databases">
        <title>Largest Complete Mitochondrial Genome of a Gymnosperm, Sitka Spruce (Picea sitchensis), Indicates Complex Physical Structure.</title>
        <authorList>
            <person name="Jackman S.D."/>
            <person name="Coombe L."/>
            <person name="Warren R."/>
            <person name="Kirk H."/>
            <person name="Trinh E."/>
            <person name="McLeod T."/>
            <person name="Pleasance S."/>
            <person name="Pandoh P."/>
            <person name="Zhao Y."/>
            <person name="Coope R."/>
            <person name="Bousquet J."/>
            <person name="Bohlmann J.C."/>
            <person name="Jones S.J.M."/>
            <person name="Birol I."/>
        </authorList>
    </citation>
    <scope>NUCLEOTIDE SEQUENCE</scope>
    <source>
        <strain evidence="1">Q903</strain>
    </source>
</reference>
<name>A0A6B9XQ24_PICSI</name>
<dbReference type="EMBL" id="MK697699">
    <property type="protein sequence ID" value="QHR90114.1"/>
    <property type="molecule type" value="Genomic_DNA"/>
</dbReference>